<reference evidence="3 4" key="1">
    <citation type="submission" date="2024-02" db="EMBL/GenBank/DDBJ databases">
        <title>De novo assembly and annotation of 12 fungi associated with fruit tree decline syndrome in Ontario, Canada.</title>
        <authorList>
            <person name="Sulman M."/>
            <person name="Ellouze W."/>
            <person name="Ilyukhin E."/>
        </authorList>
    </citation>
    <scope>NUCLEOTIDE SEQUENCE [LARGE SCALE GENOMIC DNA]</scope>
    <source>
        <strain evidence="3 4">M42-189</strain>
    </source>
</reference>
<comment type="caution">
    <text evidence="3">The sequence shown here is derived from an EMBL/GenBank/DDBJ whole genome shotgun (WGS) entry which is preliminary data.</text>
</comment>
<gene>
    <name evidence="3" type="ORF">SLS60_002894</name>
</gene>
<keyword evidence="4" id="KW-1185">Reference proteome</keyword>
<evidence type="ECO:0000313" key="4">
    <source>
        <dbReference type="Proteomes" id="UP001521785"/>
    </source>
</evidence>
<sequence length="111" mass="12575">MFAARIAALRLDIQRDADDLARLERKLQHIRNRQEALRVAKNALKWDEDPRVVDELMEWGWKDRRVAGLIKRVSGVVSVVAAEGEDCGEEDEEDGGVEEEEVDEGETSGEK</sequence>
<evidence type="ECO:0000256" key="2">
    <source>
        <dbReference type="SAM" id="MobiDB-lite"/>
    </source>
</evidence>
<dbReference type="Proteomes" id="UP001521785">
    <property type="component" value="Unassembled WGS sequence"/>
</dbReference>
<keyword evidence="1" id="KW-0175">Coiled coil</keyword>
<proteinExistence type="predicted"/>
<organism evidence="3 4">
    <name type="scientific">Paraconiothyrium brasiliense</name>
    <dbReference type="NCBI Taxonomy" id="300254"/>
    <lineage>
        <taxon>Eukaryota</taxon>
        <taxon>Fungi</taxon>
        <taxon>Dikarya</taxon>
        <taxon>Ascomycota</taxon>
        <taxon>Pezizomycotina</taxon>
        <taxon>Dothideomycetes</taxon>
        <taxon>Pleosporomycetidae</taxon>
        <taxon>Pleosporales</taxon>
        <taxon>Massarineae</taxon>
        <taxon>Didymosphaeriaceae</taxon>
        <taxon>Paraconiothyrium</taxon>
    </lineage>
</organism>
<name>A0ABR3RU67_9PLEO</name>
<feature type="coiled-coil region" evidence="1">
    <location>
        <begin position="6"/>
        <end position="40"/>
    </location>
</feature>
<feature type="region of interest" description="Disordered" evidence="2">
    <location>
        <begin position="83"/>
        <end position="111"/>
    </location>
</feature>
<evidence type="ECO:0000256" key="1">
    <source>
        <dbReference type="SAM" id="Coils"/>
    </source>
</evidence>
<protein>
    <submittedName>
        <fullName evidence="3">Uncharacterized protein</fullName>
    </submittedName>
</protein>
<accession>A0ABR3RU67</accession>
<dbReference type="EMBL" id="JAKJXO020000003">
    <property type="protein sequence ID" value="KAL1607955.1"/>
    <property type="molecule type" value="Genomic_DNA"/>
</dbReference>
<evidence type="ECO:0000313" key="3">
    <source>
        <dbReference type="EMBL" id="KAL1607955.1"/>
    </source>
</evidence>